<accession>A0AAF0Z389</accession>
<dbReference type="Pfam" id="PF00005">
    <property type="entry name" value="ABC_tran"/>
    <property type="match status" value="1"/>
</dbReference>
<organism evidence="6 7">
    <name type="scientific">Sanguibacter biliveldensis</name>
    <dbReference type="NCBI Taxonomy" id="3030830"/>
    <lineage>
        <taxon>Bacteria</taxon>
        <taxon>Bacillati</taxon>
        <taxon>Actinomycetota</taxon>
        <taxon>Actinomycetes</taxon>
        <taxon>Micrococcales</taxon>
        <taxon>Sanguibacteraceae</taxon>
        <taxon>Sanguibacter</taxon>
    </lineage>
</organism>
<feature type="domain" description="ABC transporter" evidence="5">
    <location>
        <begin position="8"/>
        <end position="222"/>
    </location>
</feature>
<dbReference type="Gene3D" id="3.40.50.300">
    <property type="entry name" value="P-loop containing nucleotide triphosphate hydrolases"/>
    <property type="match status" value="1"/>
</dbReference>
<dbReference type="Proteomes" id="UP001304340">
    <property type="component" value="Chromosome"/>
</dbReference>
<dbReference type="RefSeq" id="WP_319157097.1">
    <property type="nucleotide sequence ID" value="NZ_CP138359.1"/>
</dbReference>
<dbReference type="PANTHER" id="PTHR43335">
    <property type="entry name" value="ABC TRANSPORTER, ATP-BINDING PROTEIN"/>
    <property type="match status" value="1"/>
</dbReference>
<dbReference type="PANTHER" id="PTHR43335:SF4">
    <property type="entry name" value="ABC TRANSPORTER, ATP-BINDING PROTEIN"/>
    <property type="match status" value="1"/>
</dbReference>
<evidence type="ECO:0000256" key="4">
    <source>
        <dbReference type="ARBA" id="ARBA00022840"/>
    </source>
</evidence>
<keyword evidence="7" id="KW-1185">Reference proteome</keyword>
<dbReference type="InterPro" id="IPR003439">
    <property type="entry name" value="ABC_transporter-like_ATP-bd"/>
</dbReference>
<evidence type="ECO:0000256" key="3">
    <source>
        <dbReference type="ARBA" id="ARBA00022741"/>
    </source>
</evidence>
<sequence length="298" mass="31864">MTSARPALSLDGVTVSRGRRTLVRDVSFSMGPGLVHALLGHNGAGKTTLFRAVSGLVPTRSGRIVTRGEPSVLFVGSRFPAELRVRDLMAYRGRLVFASRRDMARAREVTGIGAFEAARCGELSTGMAQRLALAVALLGGARVLLLDEPTTGLDPQAIDSLLDLLRTLRDDGCTVVLCSHDLAQLELVCDTVTCLRHGRLTVTGAVGDVAARVPRAGHVVRTSDDGAAYRALREARMDATLTSRGVRVAGPDPLEAVWTVVARHAVVHEITVDRALFDRIFDEFASSGTEVADERTLS</sequence>
<dbReference type="SMART" id="SM00382">
    <property type="entry name" value="AAA"/>
    <property type="match status" value="1"/>
</dbReference>
<evidence type="ECO:0000256" key="1">
    <source>
        <dbReference type="ARBA" id="ARBA00005417"/>
    </source>
</evidence>
<comment type="similarity">
    <text evidence="1">Belongs to the ABC transporter superfamily.</text>
</comment>
<dbReference type="GO" id="GO:0005524">
    <property type="term" value="F:ATP binding"/>
    <property type="evidence" value="ECO:0007669"/>
    <property type="project" value="UniProtKB-KW"/>
</dbReference>
<dbReference type="CDD" id="cd03230">
    <property type="entry name" value="ABC_DR_subfamily_A"/>
    <property type="match status" value="1"/>
</dbReference>
<dbReference type="PROSITE" id="PS50893">
    <property type="entry name" value="ABC_TRANSPORTER_2"/>
    <property type="match status" value="1"/>
</dbReference>
<dbReference type="EMBL" id="CP138359">
    <property type="protein sequence ID" value="WPF82032.1"/>
    <property type="molecule type" value="Genomic_DNA"/>
</dbReference>
<keyword evidence="2" id="KW-0813">Transport</keyword>
<name>A0AAF0Z389_9MICO</name>
<evidence type="ECO:0000256" key="2">
    <source>
        <dbReference type="ARBA" id="ARBA00022448"/>
    </source>
</evidence>
<dbReference type="InterPro" id="IPR027417">
    <property type="entry name" value="P-loop_NTPase"/>
</dbReference>
<dbReference type="GO" id="GO:0016887">
    <property type="term" value="F:ATP hydrolysis activity"/>
    <property type="evidence" value="ECO:0007669"/>
    <property type="project" value="InterPro"/>
</dbReference>
<dbReference type="AlphaFoldDB" id="A0AAF0Z389"/>
<evidence type="ECO:0000313" key="7">
    <source>
        <dbReference type="Proteomes" id="UP001304340"/>
    </source>
</evidence>
<keyword evidence="3" id="KW-0547">Nucleotide-binding</keyword>
<dbReference type="KEGG" id="sbil:SANBI_003363"/>
<protein>
    <submittedName>
        <fullName evidence="6">ABC transporter ATP-binding protein</fullName>
    </submittedName>
</protein>
<dbReference type="SUPFAM" id="SSF52540">
    <property type="entry name" value="P-loop containing nucleoside triphosphate hydrolases"/>
    <property type="match status" value="1"/>
</dbReference>
<evidence type="ECO:0000313" key="6">
    <source>
        <dbReference type="EMBL" id="WPF82032.1"/>
    </source>
</evidence>
<evidence type="ECO:0000259" key="5">
    <source>
        <dbReference type="PROSITE" id="PS50893"/>
    </source>
</evidence>
<gene>
    <name evidence="6" type="ORF">SANBI_003363</name>
</gene>
<reference evidence="7" key="1">
    <citation type="submission" date="2023-11" db="EMBL/GenBank/DDBJ databases">
        <authorList>
            <person name="Helweg L.P."/>
            <person name="Kiel A."/>
            <person name="Hitz F."/>
            <person name="Ruckert-Reed C."/>
            <person name="Busche T."/>
            <person name="Kaltschmidt B."/>
            <person name="Kaltschmidt C."/>
        </authorList>
    </citation>
    <scope>NUCLEOTIDE SEQUENCE [LARGE SCALE GENOMIC DNA]</scope>
    <source>
        <strain evidence="7">4.1</strain>
    </source>
</reference>
<keyword evidence="4 6" id="KW-0067">ATP-binding</keyword>
<proteinExistence type="inferred from homology"/>
<dbReference type="InterPro" id="IPR003593">
    <property type="entry name" value="AAA+_ATPase"/>
</dbReference>